<evidence type="ECO:0000259" key="4">
    <source>
        <dbReference type="PROSITE" id="PS50240"/>
    </source>
</evidence>
<dbReference type="InterPro" id="IPR001254">
    <property type="entry name" value="Trypsin_dom"/>
</dbReference>
<accession>A0A1R0H623</accession>
<proteinExistence type="inferred from homology"/>
<reference evidence="5 6" key="1">
    <citation type="journal article" date="2016" name="Mol. Biol. Evol.">
        <title>Genome-Wide Survey of Gut Fungi (Harpellales) Reveals the First Horizontally Transferred Ubiquitin Gene from a Mosquito Host.</title>
        <authorList>
            <person name="Wang Y."/>
            <person name="White M.M."/>
            <person name="Kvist S."/>
            <person name="Moncalvo J.M."/>
        </authorList>
    </citation>
    <scope>NUCLEOTIDE SEQUENCE [LARGE SCALE GENOMIC DNA]</scope>
    <source>
        <strain evidence="5 6">ALG-7-W6</strain>
    </source>
</reference>
<dbReference type="PANTHER" id="PTHR24276:SF98">
    <property type="entry name" value="FI18310P1-RELATED"/>
    <property type="match status" value="1"/>
</dbReference>
<dbReference type="Pfam" id="PF00089">
    <property type="entry name" value="Trypsin"/>
    <property type="match status" value="1"/>
</dbReference>
<evidence type="ECO:0000256" key="2">
    <source>
        <dbReference type="ARBA" id="ARBA00023157"/>
    </source>
</evidence>
<dbReference type="PRINTS" id="PR00722">
    <property type="entry name" value="CHYMOTRYPSIN"/>
</dbReference>
<dbReference type="GO" id="GO:0004252">
    <property type="term" value="F:serine-type endopeptidase activity"/>
    <property type="evidence" value="ECO:0007669"/>
    <property type="project" value="InterPro"/>
</dbReference>
<dbReference type="InterPro" id="IPR050430">
    <property type="entry name" value="Peptidase_S1"/>
</dbReference>
<dbReference type="PROSITE" id="PS00134">
    <property type="entry name" value="TRYPSIN_HIS"/>
    <property type="match status" value="1"/>
</dbReference>
<dbReference type="Proteomes" id="UP000187455">
    <property type="component" value="Unassembled WGS sequence"/>
</dbReference>
<dbReference type="InterPro" id="IPR043504">
    <property type="entry name" value="Peptidase_S1_PA_chymotrypsin"/>
</dbReference>
<comment type="similarity">
    <text evidence="1">Belongs to the peptidase S1 family.</text>
</comment>
<organism evidence="5 6">
    <name type="scientific">Smittium mucronatum</name>
    <dbReference type="NCBI Taxonomy" id="133383"/>
    <lineage>
        <taxon>Eukaryota</taxon>
        <taxon>Fungi</taxon>
        <taxon>Fungi incertae sedis</taxon>
        <taxon>Zoopagomycota</taxon>
        <taxon>Kickxellomycotina</taxon>
        <taxon>Harpellomycetes</taxon>
        <taxon>Harpellales</taxon>
        <taxon>Legeriomycetaceae</taxon>
        <taxon>Smittium</taxon>
    </lineage>
</organism>
<dbReference type="GO" id="GO:0006508">
    <property type="term" value="P:proteolysis"/>
    <property type="evidence" value="ECO:0007669"/>
    <property type="project" value="InterPro"/>
</dbReference>
<dbReference type="InterPro" id="IPR001314">
    <property type="entry name" value="Peptidase_S1A"/>
</dbReference>
<feature type="chain" id="PRO_5013158775" evidence="3">
    <location>
        <begin position="23"/>
        <end position="678"/>
    </location>
</feature>
<dbReference type="EMBL" id="LSSL01000452">
    <property type="protein sequence ID" value="OLY84566.1"/>
    <property type="molecule type" value="Genomic_DNA"/>
</dbReference>
<sequence>MTFSVFKFGLLLWYILTLSVSSQKLSEFSIRQDVDFGSGISTVQNSDITYSVLITNEYLNTPCSGVLVSKDTVLSAAHCLVVPQGEESFSKIKIIIGNSSNLTDYQNSFGVKSISLHPGWINVAPFENDLAILSLDGCVDDDLATPGKIHLGDLDPSGEMYQYSHGLYGSNGYIESGLVKIKTVFGGSNTCVISHHDSVINGNLLCTKVNPNSKFCFGDSGGALVRSNDSSILGISSQLLSNSYPCTSTSSVGVYIHLGNFVEFFKSQGAVCTSSECQFLDSCDEFSSNSESSFFNTSSGSTQTVGIVSTLTQFSMTTNAQISPTSVNQDVNSLQSISIDHRYDFTINNRSLNGDYNSVQFNYNITHQLICIENGFELHFNARQSRDLQFEISNGNLGNRSASILARFGLSTMTFSLTFVDFEKNIETISIGTQAKVSPMTNYNLYVKFDTCGVYIGADSTQIVFLPADKFDISGFISNNNLVGYFDTYTTSISTISNSLNIFCKSDLQCSGNIVDISSNSPCKVDLISGLSFDLGESFKQFTSSTRIPIPCRKNSFSLTFDVISSNDFYIQVSPVSNLSSTNKTVTFQLGIQSGRNSVNAISTSVTKRSILGNGDGISHVILTYNNSVITAVIDNNTPIVYNDPANSTFSYINFAPFTGTATMSNIILKCTDSDSCS</sequence>
<evidence type="ECO:0000313" key="5">
    <source>
        <dbReference type="EMBL" id="OLY84566.1"/>
    </source>
</evidence>
<feature type="signal peptide" evidence="3">
    <location>
        <begin position="1"/>
        <end position="22"/>
    </location>
</feature>
<dbReference type="SUPFAM" id="SSF50494">
    <property type="entry name" value="Trypsin-like serine proteases"/>
    <property type="match status" value="1"/>
</dbReference>
<evidence type="ECO:0000256" key="3">
    <source>
        <dbReference type="SAM" id="SignalP"/>
    </source>
</evidence>
<dbReference type="PROSITE" id="PS50240">
    <property type="entry name" value="TRYPSIN_DOM"/>
    <property type="match status" value="1"/>
</dbReference>
<dbReference type="Gene3D" id="2.40.10.10">
    <property type="entry name" value="Trypsin-like serine proteases"/>
    <property type="match status" value="1"/>
</dbReference>
<evidence type="ECO:0000256" key="1">
    <source>
        <dbReference type="ARBA" id="ARBA00007664"/>
    </source>
</evidence>
<evidence type="ECO:0000313" key="6">
    <source>
        <dbReference type="Proteomes" id="UP000187455"/>
    </source>
</evidence>
<dbReference type="STRING" id="133383.A0A1R0H623"/>
<dbReference type="InterPro" id="IPR009003">
    <property type="entry name" value="Peptidase_S1_PA"/>
</dbReference>
<keyword evidence="6" id="KW-1185">Reference proteome</keyword>
<feature type="domain" description="Peptidase S1" evidence="4">
    <location>
        <begin position="34"/>
        <end position="270"/>
    </location>
</feature>
<dbReference type="OrthoDB" id="5562746at2759"/>
<dbReference type="InterPro" id="IPR018114">
    <property type="entry name" value="TRYPSIN_HIS"/>
</dbReference>
<dbReference type="SMART" id="SM00020">
    <property type="entry name" value="Tryp_SPc"/>
    <property type="match status" value="1"/>
</dbReference>
<dbReference type="AlphaFoldDB" id="A0A1R0H623"/>
<protein>
    <submittedName>
        <fullName evidence="5">Granzyme M</fullName>
    </submittedName>
</protein>
<keyword evidence="3" id="KW-0732">Signal</keyword>
<comment type="caution">
    <text evidence="5">The sequence shown here is derived from an EMBL/GenBank/DDBJ whole genome shotgun (WGS) entry which is preliminary data.</text>
</comment>
<gene>
    <name evidence="5" type="ORF">AYI68_g1269</name>
</gene>
<dbReference type="PANTHER" id="PTHR24276">
    <property type="entry name" value="POLYSERASE-RELATED"/>
    <property type="match status" value="1"/>
</dbReference>
<keyword evidence="2" id="KW-1015">Disulfide bond</keyword>
<name>A0A1R0H623_9FUNG</name>